<dbReference type="InterPro" id="IPR031100">
    <property type="entry name" value="LOG_fam"/>
</dbReference>
<protein>
    <recommendedName>
        <fullName evidence="3">Cytokinin riboside 5'-monophosphate phosphoribohydrolase</fullName>
        <ecNumber evidence="3">3.2.2.n1</ecNumber>
    </recommendedName>
</protein>
<comment type="catalytic activity">
    <reaction evidence="1">
        <text>AMP + H2O = D-ribose 5-phosphate + adenine</text>
        <dbReference type="Rhea" id="RHEA:20129"/>
        <dbReference type="ChEBI" id="CHEBI:15377"/>
        <dbReference type="ChEBI" id="CHEBI:16708"/>
        <dbReference type="ChEBI" id="CHEBI:78346"/>
        <dbReference type="ChEBI" id="CHEBI:456215"/>
        <dbReference type="EC" id="3.2.2.4"/>
    </reaction>
</comment>
<gene>
    <name evidence="4" type="ORF">A9D14_08700</name>
</gene>
<dbReference type="KEGG" id="cman:A9D14_08700"/>
<evidence type="ECO:0000256" key="1">
    <source>
        <dbReference type="ARBA" id="ARBA00000274"/>
    </source>
</evidence>
<accession>A0A1Z1FEX0</accession>
<proteinExistence type="inferred from homology"/>
<dbReference type="GO" id="GO:0008714">
    <property type="term" value="F:AMP nucleosidase activity"/>
    <property type="evidence" value="ECO:0007669"/>
    <property type="project" value="UniProtKB-EC"/>
</dbReference>
<keyword evidence="3" id="KW-0203">Cytokinin biosynthesis</keyword>
<evidence type="ECO:0000256" key="2">
    <source>
        <dbReference type="ARBA" id="ARBA00006763"/>
    </source>
</evidence>
<sequence>MKSLAVYCGSGMGQNPVYAAATRDLGLAMAKRGIDLVYGGGRLGLMGIIADTVLEAGGKAYGVIPDALHSHEVAHLGLTELHRVADMHQRKARMTQLADAFVCLPGGIGTLDELMEAWTWNALGYHAKPFCLLDINNYWQGFAQFCDTVQDEGFMSRERRAQLLVAPDIESALDMLADAAEKASAGPVW</sequence>
<dbReference type="AlphaFoldDB" id="A0A1Z1FEX0"/>
<dbReference type="NCBIfam" id="TIGR00730">
    <property type="entry name" value="Rossman fold protein, TIGR00730 family"/>
    <property type="match status" value="1"/>
</dbReference>
<evidence type="ECO:0000313" key="5">
    <source>
        <dbReference type="Proteomes" id="UP000195807"/>
    </source>
</evidence>
<dbReference type="STRING" id="450378.GCA_001661675_01745"/>
<dbReference type="Pfam" id="PF03641">
    <property type="entry name" value="Lysine_decarbox"/>
    <property type="match status" value="1"/>
</dbReference>
<dbReference type="Proteomes" id="UP000195807">
    <property type="component" value="Chromosome"/>
</dbReference>
<dbReference type="Gene3D" id="3.40.50.450">
    <property type="match status" value="1"/>
</dbReference>
<keyword evidence="5" id="KW-1185">Reference proteome</keyword>
<reference evidence="4 5" key="1">
    <citation type="submission" date="2017-01" db="EMBL/GenBank/DDBJ databases">
        <title>Complete genome sequence of esterase-producing bacterium Croceicoccus marinus E4A9.</title>
        <authorList>
            <person name="Wu Y.-H."/>
            <person name="Cheng H."/>
            <person name="Xu L."/>
            <person name="Huo Y.-Y."/>
            <person name="Wang C.-S."/>
            <person name="Xu X.-W."/>
        </authorList>
    </citation>
    <scope>NUCLEOTIDE SEQUENCE [LARGE SCALE GENOMIC DNA]</scope>
    <source>
        <strain evidence="4 5">E4A9</strain>
    </source>
</reference>
<dbReference type="EMBL" id="CP019602">
    <property type="protein sequence ID" value="ARU17371.1"/>
    <property type="molecule type" value="Genomic_DNA"/>
</dbReference>
<name>A0A1Z1FEX0_9SPHN</name>
<dbReference type="PANTHER" id="PTHR31223">
    <property type="entry name" value="LOG FAMILY PROTEIN YJL055W"/>
    <property type="match status" value="1"/>
</dbReference>
<dbReference type="EC" id="3.2.2.n1" evidence="3"/>
<dbReference type="InterPro" id="IPR005269">
    <property type="entry name" value="LOG"/>
</dbReference>
<dbReference type="PANTHER" id="PTHR31223:SF70">
    <property type="entry name" value="LOG FAMILY PROTEIN YJL055W"/>
    <property type="match status" value="1"/>
</dbReference>
<comment type="similarity">
    <text evidence="2 3">Belongs to the LOG family.</text>
</comment>
<evidence type="ECO:0000313" key="4">
    <source>
        <dbReference type="EMBL" id="ARU17371.1"/>
    </source>
</evidence>
<evidence type="ECO:0000256" key="3">
    <source>
        <dbReference type="RuleBase" id="RU363015"/>
    </source>
</evidence>
<keyword evidence="3" id="KW-0378">Hydrolase</keyword>
<organism evidence="4 5">
    <name type="scientific">Croceicoccus marinus</name>
    <dbReference type="NCBI Taxonomy" id="450378"/>
    <lineage>
        <taxon>Bacteria</taxon>
        <taxon>Pseudomonadati</taxon>
        <taxon>Pseudomonadota</taxon>
        <taxon>Alphaproteobacteria</taxon>
        <taxon>Sphingomonadales</taxon>
        <taxon>Erythrobacteraceae</taxon>
        <taxon>Croceicoccus</taxon>
    </lineage>
</organism>
<dbReference type="GO" id="GO:0009691">
    <property type="term" value="P:cytokinin biosynthetic process"/>
    <property type="evidence" value="ECO:0007669"/>
    <property type="project" value="UniProtKB-UniRule"/>
</dbReference>
<dbReference type="GO" id="GO:0005829">
    <property type="term" value="C:cytosol"/>
    <property type="evidence" value="ECO:0007669"/>
    <property type="project" value="TreeGrafter"/>
</dbReference>
<dbReference type="SUPFAM" id="SSF102405">
    <property type="entry name" value="MCP/YpsA-like"/>
    <property type="match status" value="1"/>
</dbReference>